<dbReference type="Gene3D" id="1.25.40.20">
    <property type="entry name" value="Ankyrin repeat-containing domain"/>
    <property type="match status" value="2"/>
</dbReference>
<dbReference type="Pfam" id="PF12796">
    <property type="entry name" value="Ank_2"/>
    <property type="match status" value="1"/>
</dbReference>
<comment type="caution">
    <text evidence="5">The sequence shown here is derived from an EMBL/GenBank/DDBJ whole genome shotgun (WGS) entry which is preliminary data.</text>
</comment>
<dbReference type="Pfam" id="PF13637">
    <property type="entry name" value="Ank_4"/>
    <property type="match status" value="1"/>
</dbReference>
<evidence type="ECO:0000256" key="4">
    <source>
        <dbReference type="SAM" id="MobiDB-lite"/>
    </source>
</evidence>
<name>A0A0C1MS56_9RICK</name>
<proteinExistence type="predicted"/>
<dbReference type="EMBL" id="JSWE01000127">
    <property type="protein sequence ID" value="KIE04902.1"/>
    <property type="molecule type" value="Genomic_DNA"/>
</dbReference>
<organism evidence="5 6">
    <name type="scientific">Candidatus Jidaibacter acanthamoebae</name>
    <dbReference type="NCBI Taxonomy" id="86105"/>
    <lineage>
        <taxon>Bacteria</taxon>
        <taxon>Pseudomonadati</taxon>
        <taxon>Pseudomonadota</taxon>
        <taxon>Alphaproteobacteria</taxon>
        <taxon>Rickettsiales</taxon>
        <taxon>Candidatus Midichloriaceae</taxon>
        <taxon>Candidatus Jidaibacter</taxon>
    </lineage>
</organism>
<keyword evidence="6" id="KW-1185">Reference proteome</keyword>
<feature type="compositionally biased region" description="Basic and acidic residues" evidence="4">
    <location>
        <begin position="248"/>
        <end position="261"/>
    </location>
</feature>
<dbReference type="RefSeq" id="WP_039457423.1">
    <property type="nucleotide sequence ID" value="NZ_JSWE01000127.1"/>
</dbReference>
<feature type="repeat" description="ANK" evidence="3">
    <location>
        <begin position="143"/>
        <end position="175"/>
    </location>
</feature>
<accession>A0A0C1MS56</accession>
<dbReference type="InterPro" id="IPR002110">
    <property type="entry name" value="Ankyrin_rpt"/>
</dbReference>
<feature type="repeat" description="ANK" evidence="3">
    <location>
        <begin position="108"/>
        <end position="141"/>
    </location>
</feature>
<keyword evidence="2 3" id="KW-0040">ANK repeat</keyword>
<evidence type="ECO:0000313" key="5">
    <source>
        <dbReference type="EMBL" id="KIE04902.1"/>
    </source>
</evidence>
<reference evidence="5 6" key="1">
    <citation type="submission" date="2014-11" db="EMBL/GenBank/DDBJ databases">
        <title>A Rickettsiales Symbiont of Amoebae With Ancient Features.</title>
        <authorList>
            <person name="Schulz F."/>
            <person name="Martijn J."/>
            <person name="Wascher F."/>
            <person name="Kostanjsek R."/>
            <person name="Ettema T.J."/>
            <person name="Horn M."/>
        </authorList>
    </citation>
    <scope>NUCLEOTIDE SEQUENCE [LARGE SCALE GENOMIC DNA]</scope>
    <source>
        <strain evidence="5 6">UWC36</strain>
    </source>
</reference>
<feature type="repeat" description="ANK" evidence="3">
    <location>
        <begin position="74"/>
        <end position="97"/>
    </location>
</feature>
<feature type="repeat" description="ANK" evidence="3">
    <location>
        <begin position="12"/>
        <end position="39"/>
    </location>
</feature>
<dbReference type="PROSITE" id="PS50088">
    <property type="entry name" value="ANK_REPEAT"/>
    <property type="match status" value="4"/>
</dbReference>
<dbReference type="STRING" id="86105.NF27_FB00020"/>
<dbReference type="PRINTS" id="PR01415">
    <property type="entry name" value="ANKYRIN"/>
</dbReference>
<dbReference type="AlphaFoldDB" id="A0A0C1MS56"/>
<evidence type="ECO:0000256" key="3">
    <source>
        <dbReference type="PROSITE-ProRule" id="PRU00023"/>
    </source>
</evidence>
<sequence length="301" mass="33906">MRGDKSRLGKELLRASREGNLDEIRVLISEGADINAKDRADTTSLYNGITQRNIEMVKYLLNHGELDVNIKDYRKDTPLHIAARRGYTEIVELLLKNKNTDINAVNVKGETALHDSLSTVHYDKIALLLITHGADVNVRRKDDGWMPIHIAAYTGAVGAYKLLLKNGADSNIASIEFKKFDENYGEVITYKSLTAKELYKQLSSEKIKEFEAAEREVEANRNGYRSKSLPIVGSKRRPDFAETVENSRNPRVEKGADDSSPEKLSVNSQRGIGERWVASEVRRRKLNGEFGNSADNKEEQK</sequence>
<evidence type="ECO:0000313" key="6">
    <source>
        <dbReference type="Proteomes" id="UP000031258"/>
    </source>
</evidence>
<dbReference type="Proteomes" id="UP000031258">
    <property type="component" value="Unassembled WGS sequence"/>
</dbReference>
<protein>
    <submittedName>
        <fullName evidence="5">Uncharacterized protein</fullName>
    </submittedName>
</protein>
<dbReference type="PANTHER" id="PTHR24171">
    <property type="entry name" value="ANKYRIN REPEAT DOMAIN-CONTAINING PROTEIN 39-RELATED"/>
    <property type="match status" value="1"/>
</dbReference>
<feature type="non-terminal residue" evidence="5">
    <location>
        <position position="301"/>
    </location>
</feature>
<feature type="region of interest" description="Disordered" evidence="4">
    <location>
        <begin position="237"/>
        <end position="271"/>
    </location>
</feature>
<dbReference type="PROSITE" id="PS50297">
    <property type="entry name" value="ANK_REP_REGION"/>
    <property type="match status" value="4"/>
</dbReference>
<dbReference type="SMART" id="SM00248">
    <property type="entry name" value="ANK"/>
    <property type="match status" value="5"/>
</dbReference>
<dbReference type="InterPro" id="IPR036770">
    <property type="entry name" value="Ankyrin_rpt-contain_sf"/>
</dbReference>
<gene>
    <name evidence="5" type="ORF">NF27_FB00020</name>
</gene>
<evidence type="ECO:0000256" key="2">
    <source>
        <dbReference type="ARBA" id="ARBA00023043"/>
    </source>
</evidence>
<dbReference type="SUPFAM" id="SSF48403">
    <property type="entry name" value="Ankyrin repeat"/>
    <property type="match status" value="1"/>
</dbReference>
<dbReference type="PANTHER" id="PTHR24171:SF9">
    <property type="entry name" value="ANKYRIN REPEAT DOMAIN-CONTAINING PROTEIN 39"/>
    <property type="match status" value="1"/>
</dbReference>
<evidence type="ECO:0000256" key="1">
    <source>
        <dbReference type="ARBA" id="ARBA00022737"/>
    </source>
</evidence>
<keyword evidence="1" id="KW-0677">Repeat</keyword>